<feature type="region of interest" description="Disordered" evidence="1">
    <location>
        <begin position="1"/>
        <end position="194"/>
    </location>
</feature>
<evidence type="ECO:0000313" key="3">
    <source>
        <dbReference type="Proteomes" id="UP000324907"/>
    </source>
</evidence>
<reference evidence="2 3" key="1">
    <citation type="submission" date="2019-07" db="EMBL/GenBank/DDBJ databases">
        <title>Genomes of Cafeteria roenbergensis.</title>
        <authorList>
            <person name="Fischer M.G."/>
            <person name="Hackl T."/>
            <person name="Roman M."/>
        </authorList>
    </citation>
    <scope>NUCLEOTIDE SEQUENCE [LARGE SCALE GENOMIC DNA]</scope>
    <source>
        <strain evidence="2 3">RCC970-E3</strain>
    </source>
</reference>
<feature type="compositionally biased region" description="Low complexity" evidence="1">
    <location>
        <begin position="59"/>
        <end position="74"/>
    </location>
</feature>
<feature type="compositionally biased region" description="Basic and acidic residues" evidence="1">
    <location>
        <begin position="1"/>
        <end position="17"/>
    </location>
</feature>
<feature type="compositionally biased region" description="Low complexity" evidence="1">
    <location>
        <begin position="19"/>
        <end position="37"/>
    </location>
</feature>
<proteinExistence type="predicted"/>
<sequence>MASPSIRERMAMFEKKNSPGAAETPPAAARAPGGSIAERMAKLKASGSPPVPSPKSDAAKTPSSARSPATSSIAERLKALKQASPEGAIPVMGMPRPRQPTSGGPASAPKAPAGVALPGMGSPAPRRALPGMVPAGARAGSGAEEAAAGAGGARPPEAGAAPGQAGTPSHATLNRPSPPRSVVMPSARVRQGPT</sequence>
<dbReference type="AlphaFoldDB" id="A0A5A8DN73"/>
<evidence type="ECO:0000313" key="2">
    <source>
        <dbReference type="EMBL" id="KAA0165420.1"/>
    </source>
</evidence>
<gene>
    <name evidence="2" type="ORF">FNF28_03476</name>
</gene>
<name>A0A5A8DN73_CAFRO</name>
<feature type="compositionally biased region" description="Low complexity" evidence="1">
    <location>
        <begin position="134"/>
        <end position="166"/>
    </location>
</feature>
<feature type="compositionally biased region" description="Low complexity" evidence="1">
    <location>
        <begin position="103"/>
        <end position="116"/>
    </location>
</feature>
<dbReference type="EMBL" id="VLTL01000047">
    <property type="protein sequence ID" value="KAA0165420.1"/>
    <property type="molecule type" value="Genomic_DNA"/>
</dbReference>
<dbReference type="Proteomes" id="UP000324907">
    <property type="component" value="Unassembled WGS sequence"/>
</dbReference>
<comment type="caution">
    <text evidence="2">The sequence shown here is derived from an EMBL/GenBank/DDBJ whole genome shotgun (WGS) entry which is preliminary data.</text>
</comment>
<protein>
    <submittedName>
        <fullName evidence="2">Uncharacterized protein</fullName>
    </submittedName>
</protein>
<feature type="compositionally biased region" description="Low complexity" evidence="1">
    <location>
        <begin position="180"/>
        <end position="194"/>
    </location>
</feature>
<evidence type="ECO:0000256" key="1">
    <source>
        <dbReference type="SAM" id="MobiDB-lite"/>
    </source>
</evidence>
<organism evidence="2 3">
    <name type="scientific">Cafeteria roenbergensis</name>
    <name type="common">Marine flagellate</name>
    <dbReference type="NCBI Taxonomy" id="33653"/>
    <lineage>
        <taxon>Eukaryota</taxon>
        <taxon>Sar</taxon>
        <taxon>Stramenopiles</taxon>
        <taxon>Bigyra</taxon>
        <taxon>Opalozoa</taxon>
        <taxon>Bicosoecida</taxon>
        <taxon>Cafeteriaceae</taxon>
        <taxon>Cafeteria</taxon>
    </lineage>
</organism>
<accession>A0A5A8DN73</accession>